<dbReference type="Proteomes" id="UP000480854">
    <property type="component" value="Unassembled WGS sequence"/>
</dbReference>
<dbReference type="PROSITE" id="PS51318">
    <property type="entry name" value="TAT"/>
    <property type="match status" value="1"/>
</dbReference>
<accession>A0A9W7NFL6</accession>
<dbReference type="InterPro" id="IPR006311">
    <property type="entry name" value="TAT_signal"/>
</dbReference>
<comment type="caution">
    <text evidence="1">The sequence shown here is derived from an EMBL/GenBank/DDBJ whole genome shotgun (WGS) entry which is preliminary data.</text>
</comment>
<dbReference type="AlphaFoldDB" id="A0A9W7NFL6"/>
<proteinExistence type="predicted"/>
<dbReference type="NCBIfam" id="TIGR02811">
    <property type="entry name" value="formate_TAT"/>
    <property type="match status" value="1"/>
</dbReference>
<sequence length="66" mass="6973">MIDKKEKTTLARRDLFRAAGLGVGALGAAAVGAVTGVEPAQAAEPAPSKGYRETDHVRTVYELSRF</sequence>
<dbReference type="InterPro" id="IPR014177">
    <property type="entry name" value="Formate_DH_TAT-contain"/>
</dbReference>
<dbReference type="PIRSF" id="PIRSF036704">
    <property type="entry name" value="UCP036704"/>
    <property type="match status" value="1"/>
</dbReference>
<reference evidence="1 2" key="1">
    <citation type="submission" date="2018-07" db="EMBL/GenBank/DDBJ databases">
        <title>Genome sequence of Azospirillum sp. ATCC 49961.</title>
        <authorList>
            <person name="Sant'Anna F.H."/>
            <person name="Baldani J.I."/>
            <person name="Zilli J.E."/>
            <person name="Reis V.M."/>
            <person name="Hartmann A."/>
            <person name="Cruz L."/>
            <person name="de Souza E.M."/>
            <person name="de Oliveira Pedrosa F."/>
            <person name="Passaglia L.M.P."/>
        </authorList>
    </citation>
    <scope>NUCLEOTIDE SEQUENCE [LARGE SCALE GENOMIC DNA]</scope>
    <source>
        <strain evidence="1 2">ATCC 49961</strain>
    </source>
</reference>
<name>A0A9W7NFL6_9PROT</name>
<gene>
    <name evidence="1" type="ORF">DS843_26200</name>
</gene>
<organism evidence="1 2">
    <name type="scientific">Roseomonas genomospecies 6</name>
    <dbReference type="NCBI Taxonomy" id="214106"/>
    <lineage>
        <taxon>Bacteria</taxon>
        <taxon>Pseudomonadati</taxon>
        <taxon>Pseudomonadota</taxon>
        <taxon>Alphaproteobacteria</taxon>
        <taxon>Acetobacterales</taxon>
        <taxon>Roseomonadaceae</taxon>
        <taxon>Roseomonas</taxon>
    </lineage>
</organism>
<dbReference type="EMBL" id="QOKW01000031">
    <property type="protein sequence ID" value="KAA0676691.1"/>
    <property type="molecule type" value="Genomic_DNA"/>
</dbReference>
<keyword evidence="2" id="KW-1185">Reference proteome</keyword>
<dbReference type="RefSeq" id="WP_149471786.1">
    <property type="nucleotide sequence ID" value="NZ_QOKW01000031.1"/>
</dbReference>
<evidence type="ECO:0000313" key="1">
    <source>
        <dbReference type="EMBL" id="KAA0676691.1"/>
    </source>
</evidence>
<evidence type="ECO:0000313" key="2">
    <source>
        <dbReference type="Proteomes" id="UP000480854"/>
    </source>
</evidence>
<protein>
    <submittedName>
        <fullName evidence="1">Formate dehydrogenase</fullName>
    </submittedName>
</protein>